<evidence type="ECO:0000256" key="4">
    <source>
        <dbReference type="ARBA" id="ARBA00022692"/>
    </source>
</evidence>
<gene>
    <name evidence="10" type="ORF">DFP86_10993</name>
</gene>
<reference evidence="10 11" key="1">
    <citation type="submission" date="2019-03" db="EMBL/GenBank/DDBJ databases">
        <title>Genomic Encyclopedia of Type Strains, Phase III (KMG-III): the genomes of soil and plant-associated and newly described type strains.</title>
        <authorList>
            <person name="Whitman W."/>
        </authorList>
    </citation>
    <scope>NUCLEOTIDE SEQUENCE [LARGE SCALE GENOMIC DNA]</scope>
    <source>
        <strain evidence="10 11">CECT 8976</strain>
    </source>
</reference>
<evidence type="ECO:0000256" key="5">
    <source>
        <dbReference type="ARBA" id="ARBA00022729"/>
    </source>
</evidence>
<dbReference type="Gene3D" id="1.20.1600.10">
    <property type="entry name" value="Outer membrane efflux proteins (OEP)"/>
    <property type="match status" value="1"/>
</dbReference>
<dbReference type="Gene3D" id="2.20.200.10">
    <property type="entry name" value="Outer membrane efflux proteins (OEP)"/>
    <property type="match status" value="1"/>
</dbReference>
<keyword evidence="4 9" id="KW-0812">Transmembrane</keyword>
<dbReference type="OrthoDB" id="9770517at2"/>
<organism evidence="10 11">
    <name type="scientific">Paludibacterium purpuratum</name>
    <dbReference type="NCBI Taxonomy" id="1144873"/>
    <lineage>
        <taxon>Bacteria</taxon>
        <taxon>Pseudomonadati</taxon>
        <taxon>Pseudomonadota</taxon>
        <taxon>Betaproteobacteria</taxon>
        <taxon>Neisseriales</taxon>
        <taxon>Chromobacteriaceae</taxon>
        <taxon>Paludibacterium</taxon>
    </lineage>
</organism>
<comment type="subcellular location">
    <subcellularLocation>
        <location evidence="9">Cell membrane</location>
        <topology evidence="9">Lipid-anchor</topology>
    </subcellularLocation>
    <subcellularLocation>
        <location evidence="1">Membrane</location>
    </subcellularLocation>
</comment>
<sequence>MGATHSLDPRGRQRLLATLLLAGLFGLGGCAQIPNLGALPTIKPIQQLGSAQSFAAPAAAWPGDGWWHAYGDAQLNALIDESLSTSPTLRMAEARFHTASAMVQYAGATRMPEVSGNVALDGAKQSYNYLMPRQALPQGWHDYGLASLNMSWELDFWGKNHAALAAAVSEQQADQAEIAQARLLLSTSVAAAYAELAHLYHVRDTDAEALTLRTRTVSLFRQRYRSALETLASVRQVEARQAEAEANLHVTDERIALQKNAIAALLGAGPDRALTIVRPTARIAAATGLPSNLALDLLGRRPDIVAARWRTEAAARRIDQAKAGFYPSVNLVGLLGVQSLGLNNLSKSGSDIGDAGVAISLPIFNTERLQGQLRGTHAEYEMAVANYDATLTNALHEVADVATSRKALDAELAATRTAVAAAQSAYDIVNQRYQGELATYLDVLMAEDALVSAKRSLADVEARALTLDVELVRALGGGFQNGTAVNSAAK</sequence>
<keyword evidence="7 9" id="KW-0564">Palmitate</keyword>
<evidence type="ECO:0000256" key="3">
    <source>
        <dbReference type="ARBA" id="ARBA00022452"/>
    </source>
</evidence>
<keyword evidence="11" id="KW-1185">Reference proteome</keyword>
<dbReference type="Pfam" id="PF02321">
    <property type="entry name" value="OEP"/>
    <property type="match status" value="2"/>
</dbReference>
<evidence type="ECO:0000256" key="7">
    <source>
        <dbReference type="ARBA" id="ARBA00023139"/>
    </source>
</evidence>
<dbReference type="SUPFAM" id="SSF56954">
    <property type="entry name" value="Outer membrane efflux proteins (OEP)"/>
    <property type="match status" value="1"/>
</dbReference>
<accession>A0A4R7B4S7</accession>
<dbReference type="PANTHER" id="PTHR30203:SF20">
    <property type="entry name" value="MULTIDRUG RESISTANCE OUTER MEMBRANE PROTEIN MDTP-RELATED"/>
    <property type="match status" value="1"/>
</dbReference>
<dbReference type="GO" id="GO:0005886">
    <property type="term" value="C:plasma membrane"/>
    <property type="evidence" value="ECO:0007669"/>
    <property type="project" value="UniProtKB-SubCell"/>
</dbReference>
<evidence type="ECO:0000256" key="9">
    <source>
        <dbReference type="RuleBase" id="RU362097"/>
    </source>
</evidence>
<evidence type="ECO:0000256" key="2">
    <source>
        <dbReference type="ARBA" id="ARBA00007613"/>
    </source>
</evidence>
<dbReference type="RefSeq" id="WP_133681541.1">
    <property type="nucleotide sequence ID" value="NZ_SNZP01000009.1"/>
</dbReference>
<keyword evidence="5" id="KW-0732">Signal</keyword>
<keyword evidence="3 9" id="KW-1134">Transmembrane beta strand</keyword>
<dbReference type="EMBL" id="SNZP01000009">
    <property type="protein sequence ID" value="TDR77853.1"/>
    <property type="molecule type" value="Genomic_DNA"/>
</dbReference>
<keyword evidence="6 9" id="KW-0472">Membrane</keyword>
<evidence type="ECO:0000256" key="8">
    <source>
        <dbReference type="ARBA" id="ARBA00023288"/>
    </source>
</evidence>
<dbReference type="Proteomes" id="UP000295611">
    <property type="component" value="Unassembled WGS sequence"/>
</dbReference>
<name>A0A4R7B4S7_9NEIS</name>
<dbReference type="PANTHER" id="PTHR30203">
    <property type="entry name" value="OUTER MEMBRANE CATION EFFLUX PROTEIN"/>
    <property type="match status" value="1"/>
</dbReference>
<dbReference type="GO" id="GO:0015562">
    <property type="term" value="F:efflux transmembrane transporter activity"/>
    <property type="evidence" value="ECO:0007669"/>
    <property type="project" value="InterPro"/>
</dbReference>
<dbReference type="InterPro" id="IPR010131">
    <property type="entry name" value="MdtP/NodT-like"/>
</dbReference>
<comment type="caution">
    <text evidence="10">The sequence shown here is derived from an EMBL/GenBank/DDBJ whole genome shotgun (WGS) entry which is preliminary data.</text>
</comment>
<dbReference type="NCBIfam" id="TIGR01845">
    <property type="entry name" value="outer_NodT"/>
    <property type="match status" value="1"/>
</dbReference>
<comment type="similarity">
    <text evidence="2 9">Belongs to the outer membrane factor (OMF) (TC 1.B.17) family.</text>
</comment>
<proteinExistence type="inferred from homology"/>
<evidence type="ECO:0000256" key="6">
    <source>
        <dbReference type="ARBA" id="ARBA00023136"/>
    </source>
</evidence>
<keyword evidence="8 9" id="KW-0449">Lipoprotein</keyword>
<dbReference type="InterPro" id="IPR003423">
    <property type="entry name" value="OMP_efflux"/>
</dbReference>
<protein>
    <submittedName>
        <fullName evidence="10">NodT family efflux transporter outer membrane factor (OMF) lipoprotein</fullName>
    </submittedName>
</protein>
<evidence type="ECO:0000313" key="10">
    <source>
        <dbReference type="EMBL" id="TDR77853.1"/>
    </source>
</evidence>
<evidence type="ECO:0000313" key="11">
    <source>
        <dbReference type="Proteomes" id="UP000295611"/>
    </source>
</evidence>
<dbReference type="AlphaFoldDB" id="A0A4R7B4S7"/>
<evidence type="ECO:0000256" key="1">
    <source>
        <dbReference type="ARBA" id="ARBA00004370"/>
    </source>
</evidence>